<evidence type="ECO:0000313" key="2">
    <source>
        <dbReference type="Proteomes" id="UP000828390"/>
    </source>
</evidence>
<gene>
    <name evidence="1" type="ORF">DPMN_013177</name>
</gene>
<keyword evidence="2" id="KW-1185">Reference proteome</keyword>
<reference evidence="1" key="1">
    <citation type="journal article" date="2019" name="bioRxiv">
        <title>The Genome of the Zebra Mussel, Dreissena polymorpha: A Resource for Invasive Species Research.</title>
        <authorList>
            <person name="McCartney M.A."/>
            <person name="Auch B."/>
            <person name="Kono T."/>
            <person name="Mallez S."/>
            <person name="Zhang Y."/>
            <person name="Obille A."/>
            <person name="Becker A."/>
            <person name="Abrahante J.E."/>
            <person name="Garbe J."/>
            <person name="Badalamenti J.P."/>
            <person name="Herman A."/>
            <person name="Mangelson H."/>
            <person name="Liachko I."/>
            <person name="Sullivan S."/>
            <person name="Sone E.D."/>
            <person name="Koren S."/>
            <person name="Silverstein K.A.T."/>
            <person name="Beckman K.B."/>
            <person name="Gohl D.M."/>
        </authorList>
    </citation>
    <scope>NUCLEOTIDE SEQUENCE</scope>
    <source>
        <strain evidence="1">Duluth1</strain>
        <tissue evidence="1">Whole animal</tissue>
    </source>
</reference>
<evidence type="ECO:0000313" key="1">
    <source>
        <dbReference type="EMBL" id="KAH3889127.1"/>
    </source>
</evidence>
<protein>
    <submittedName>
        <fullName evidence="1">Uncharacterized protein</fullName>
    </submittedName>
</protein>
<accession>A0A9D4S424</accession>
<organism evidence="1 2">
    <name type="scientific">Dreissena polymorpha</name>
    <name type="common">Zebra mussel</name>
    <name type="synonym">Mytilus polymorpha</name>
    <dbReference type="NCBI Taxonomy" id="45954"/>
    <lineage>
        <taxon>Eukaryota</taxon>
        <taxon>Metazoa</taxon>
        <taxon>Spiralia</taxon>
        <taxon>Lophotrochozoa</taxon>
        <taxon>Mollusca</taxon>
        <taxon>Bivalvia</taxon>
        <taxon>Autobranchia</taxon>
        <taxon>Heteroconchia</taxon>
        <taxon>Euheterodonta</taxon>
        <taxon>Imparidentia</taxon>
        <taxon>Neoheterodontei</taxon>
        <taxon>Myida</taxon>
        <taxon>Dreissenoidea</taxon>
        <taxon>Dreissenidae</taxon>
        <taxon>Dreissena</taxon>
    </lineage>
</organism>
<dbReference type="EMBL" id="JAIWYP010000001">
    <property type="protein sequence ID" value="KAH3889127.1"/>
    <property type="molecule type" value="Genomic_DNA"/>
</dbReference>
<comment type="caution">
    <text evidence="1">The sequence shown here is derived from an EMBL/GenBank/DDBJ whole genome shotgun (WGS) entry which is preliminary data.</text>
</comment>
<dbReference type="Proteomes" id="UP000828390">
    <property type="component" value="Unassembled WGS sequence"/>
</dbReference>
<proteinExistence type="predicted"/>
<dbReference type="AlphaFoldDB" id="A0A9D4S424"/>
<sequence>MLSSVQKLGNVIVCKNLLLLECNIAGMLGVDSSVTPPETRYDVKSWTCLEKCPIHFAEFR</sequence>
<name>A0A9D4S424_DREPO</name>
<reference evidence="1" key="2">
    <citation type="submission" date="2020-11" db="EMBL/GenBank/DDBJ databases">
        <authorList>
            <person name="McCartney M.A."/>
            <person name="Auch B."/>
            <person name="Kono T."/>
            <person name="Mallez S."/>
            <person name="Becker A."/>
            <person name="Gohl D.M."/>
            <person name="Silverstein K.A.T."/>
            <person name="Koren S."/>
            <person name="Bechman K.B."/>
            <person name="Herman A."/>
            <person name="Abrahante J.E."/>
            <person name="Garbe J."/>
        </authorList>
    </citation>
    <scope>NUCLEOTIDE SEQUENCE</scope>
    <source>
        <strain evidence="1">Duluth1</strain>
        <tissue evidence="1">Whole animal</tissue>
    </source>
</reference>